<organism evidence="3">
    <name type="scientific">Neodiprion lecontei</name>
    <name type="common">Redheaded pine sawfly</name>
    <dbReference type="NCBI Taxonomy" id="441921"/>
    <lineage>
        <taxon>Eukaryota</taxon>
        <taxon>Metazoa</taxon>
        <taxon>Ecdysozoa</taxon>
        <taxon>Arthropoda</taxon>
        <taxon>Hexapoda</taxon>
        <taxon>Insecta</taxon>
        <taxon>Pterygota</taxon>
        <taxon>Neoptera</taxon>
        <taxon>Endopterygota</taxon>
        <taxon>Hymenoptera</taxon>
        <taxon>Tenthredinoidea</taxon>
        <taxon>Diprionidae</taxon>
        <taxon>Diprioninae</taxon>
        <taxon>Neodiprion</taxon>
    </lineage>
</organism>
<proteinExistence type="predicted"/>
<reference evidence="3" key="1">
    <citation type="submission" date="2025-08" db="UniProtKB">
        <authorList>
            <consortium name="RefSeq"/>
        </authorList>
    </citation>
    <scope>IDENTIFICATION</scope>
    <source>
        <tissue evidence="3">Thorax and Abdomen</tissue>
    </source>
</reference>
<name>A0A6J0BY03_NEOLC</name>
<protein>
    <submittedName>
        <fullName evidence="3">Uncharacterized protein LOC107223899</fullName>
    </submittedName>
</protein>
<feature type="compositionally biased region" description="Acidic residues" evidence="1">
    <location>
        <begin position="1"/>
        <end position="10"/>
    </location>
</feature>
<sequence length="233" mass="26380">MATDAEESDTDERPTKRLRVGDKDRVQMDQQEIETEEIVAGNASREENYEDEESNEIETRARERLKKWQARQVAKGFVDNTINRVLENYVMSPPFNDIYPRLITRTNDMEDRAVAMAIQNHGLVQLTANYVPSADPPARRNNPVNEYWVREDSVIEQDRCMCPLSIGQNKADTLAGSAASSDETYGSLKQDEENACWVGDKGDENNQQQDFLERAVAEAIKKKGLSALSVDYG</sequence>
<evidence type="ECO:0000313" key="2">
    <source>
        <dbReference type="Proteomes" id="UP000829291"/>
    </source>
</evidence>
<accession>A0A6J0BY03</accession>
<dbReference type="RefSeq" id="XP_015519230.1">
    <property type="nucleotide sequence ID" value="XM_015663744.2"/>
</dbReference>
<dbReference type="InParanoid" id="A0A6J0BY03"/>
<dbReference type="OrthoDB" id="6162705at2759"/>
<evidence type="ECO:0000256" key="1">
    <source>
        <dbReference type="SAM" id="MobiDB-lite"/>
    </source>
</evidence>
<evidence type="ECO:0000313" key="3">
    <source>
        <dbReference type="RefSeq" id="XP_015519230.1"/>
    </source>
</evidence>
<dbReference type="KEGG" id="nlo:107223899"/>
<feature type="region of interest" description="Disordered" evidence="1">
    <location>
        <begin position="1"/>
        <end position="57"/>
    </location>
</feature>
<dbReference type="GeneID" id="107223899"/>
<keyword evidence="2" id="KW-1185">Reference proteome</keyword>
<feature type="compositionally biased region" description="Basic and acidic residues" evidence="1">
    <location>
        <begin position="11"/>
        <end position="27"/>
    </location>
</feature>
<gene>
    <name evidence="3" type="primary">LOC107223899</name>
</gene>
<dbReference type="AlphaFoldDB" id="A0A6J0BY03"/>
<dbReference type="Proteomes" id="UP000829291">
    <property type="component" value="Chromosome 2"/>
</dbReference>